<dbReference type="RefSeq" id="WP_152761746.1">
    <property type="nucleotide sequence ID" value="NZ_WHNP01000021.1"/>
</dbReference>
<keyword evidence="3 7" id="KW-0812">Transmembrane</keyword>
<feature type="transmembrane region" description="Helical" evidence="7">
    <location>
        <begin position="87"/>
        <end position="108"/>
    </location>
</feature>
<dbReference type="CDD" id="cd17328">
    <property type="entry name" value="MFS_spinster_like"/>
    <property type="match status" value="1"/>
</dbReference>
<keyword evidence="5 7" id="KW-0472">Membrane</keyword>
<protein>
    <submittedName>
        <fullName evidence="9">MFS transporter</fullName>
    </submittedName>
</protein>
<dbReference type="InterPro" id="IPR036259">
    <property type="entry name" value="MFS_trans_sf"/>
</dbReference>
<dbReference type="SUPFAM" id="SSF103473">
    <property type="entry name" value="MFS general substrate transporter"/>
    <property type="match status" value="1"/>
</dbReference>
<evidence type="ECO:0000256" key="5">
    <source>
        <dbReference type="ARBA" id="ARBA00023136"/>
    </source>
</evidence>
<feature type="transmembrane region" description="Helical" evidence="7">
    <location>
        <begin position="329"/>
        <end position="351"/>
    </location>
</feature>
<name>A0A7X1NDJ8_9BURK</name>
<feature type="transmembrane region" description="Helical" evidence="7">
    <location>
        <begin position="114"/>
        <end position="135"/>
    </location>
</feature>
<feature type="transmembrane region" description="Helical" evidence="7">
    <location>
        <begin position="21"/>
        <end position="44"/>
    </location>
</feature>
<dbReference type="EMBL" id="WHNP01000021">
    <property type="protein sequence ID" value="MPW19581.1"/>
    <property type="molecule type" value="Genomic_DNA"/>
</dbReference>
<dbReference type="PROSITE" id="PS50850">
    <property type="entry name" value="MFS"/>
    <property type="match status" value="1"/>
</dbReference>
<dbReference type="GO" id="GO:0022857">
    <property type="term" value="F:transmembrane transporter activity"/>
    <property type="evidence" value="ECO:0007669"/>
    <property type="project" value="InterPro"/>
</dbReference>
<evidence type="ECO:0000256" key="2">
    <source>
        <dbReference type="ARBA" id="ARBA00022448"/>
    </source>
</evidence>
<feature type="transmembrane region" description="Helical" evidence="7">
    <location>
        <begin position="301"/>
        <end position="323"/>
    </location>
</feature>
<dbReference type="AlphaFoldDB" id="A0A7X1NDJ8"/>
<dbReference type="InterPro" id="IPR011701">
    <property type="entry name" value="MFS"/>
</dbReference>
<dbReference type="Pfam" id="PF07690">
    <property type="entry name" value="MFS_1"/>
    <property type="match status" value="1"/>
</dbReference>
<sequence>MKELTAQNVEASPATGWYRRWFLLVLVLIYASSFIDRIIVAVVGQAMKVEMNLSDLQLGLLNGLAFSIFYSLLGLPIARLAERFNRVVLIALSIGAWSVMTTLCGTAGAYWQLLIYRLGVGIGEAGSTPTAHSLISDQFGPRRRASALSIYALGPPLGVLVGALGGGWMVQHMGWRPVFYVVGLPGLVFGLLAWVTLREPRRGGAEEGGAQFAASVPPLREVLAVLFGSRAFVQMLLGTVIGAFAQYGVNLFIPVYLTRVFGLGYAQAGLIFGLVIGVGGILGNTLGGVAADWAGAKNRRWYAWIPALGTAIGFPLVATAFMLGQWPVAVALIFVATVMLSMWNGPTFAVVHSIVEPRMRATASACVFLVMNLVGQGLGPATVGLLSDRFAARLFTQGQFSQVCAAGGAHGGHGPAAQVHGPFAAACHDASAYGVRYAMLAVSVALMWSSVHYFLASRHLSRNSSSKPAAADGTNASIKRAV</sequence>
<evidence type="ECO:0000313" key="9">
    <source>
        <dbReference type="EMBL" id="MPW19581.1"/>
    </source>
</evidence>
<dbReference type="Gene3D" id="1.20.1250.20">
    <property type="entry name" value="MFS general substrate transporter like domains"/>
    <property type="match status" value="1"/>
</dbReference>
<dbReference type="InterPro" id="IPR020846">
    <property type="entry name" value="MFS_dom"/>
</dbReference>
<feature type="transmembrane region" description="Helical" evidence="7">
    <location>
        <begin position="363"/>
        <end position="386"/>
    </location>
</feature>
<proteinExistence type="predicted"/>
<feature type="transmembrane region" description="Helical" evidence="7">
    <location>
        <begin position="56"/>
        <end position="75"/>
    </location>
</feature>
<gene>
    <name evidence="9" type="ORF">GCT13_22400</name>
</gene>
<evidence type="ECO:0000313" key="10">
    <source>
        <dbReference type="Proteomes" id="UP000484381"/>
    </source>
</evidence>
<feature type="transmembrane region" description="Helical" evidence="7">
    <location>
        <begin position="177"/>
        <end position="197"/>
    </location>
</feature>
<evidence type="ECO:0000256" key="1">
    <source>
        <dbReference type="ARBA" id="ARBA00004141"/>
    </source>
</evidence>
<dbReference type="InterPro" id="IPR044770">
    <property type="entry name" value="MFS_spinster-like"/>
</dbReference>
<keyword evidence="2" id="KW-0813">Transport</keyword>
<evidence type="ECO:0000256" key="4">
    <source>
        <dbReference type="ARBA" id="ARBA00022989"/>
    </source>
</evidence>
<keyword evidence="4 7" id="KW-1133">Transmembrane helix</keyword>
<evidence type="ECO:0000256" key="7">
    <source>
        <dbReference type="SAM" id="Phobius"/>
    </source>
</evidence>
<evidence type="ECO:0000256" key="3">
    <source>
        <dbReference type="ARBA" id="ARBA00022692"/>
    </source>
</evidence>
<dbReference type="PANTHER" id="PTHR23505:SF79">
    <property type="entry name" value="PROTEIN SPINSTER"/>
    <property type="match status" value="1"/>
</dbReference>
<evidence type="ECO:0000256" key="6">
    <source>
        <dbReference type="SAM" id="MobiDB-lite"/>
    </source>
</evidence>
<organism evidence="9 10">
    <name type="scientific">Paraburkholderia franconis</name>
    <dbReference type="NCBI Taxonomy" id="2654983"/>
    <lineage>
        <taxon>Bacteria</taxon>
        <taxon>Pseudomonadati</taxon>
        <taxon>Pseudomonadota</taxon>
        <taxon>Betaproteobacteria</taxon>
        <taxon>Burkholderiales</taxon>
        <taxon>Burkholderiaceae</taxon>
        <taxon>Paraburkholderia</taxon>
    </lineage>
</organism>
<evidence type="ECO:0000259" key="8">
    <source>
        <dbReference type="PROSITE" id="PS50850"/>
    </source>
</evidence>
<dbReference type="PANTHER" id="PTHR23505">
    <property type="entry name" value="SPINSTER"/>
    <property type="match status" value="1"/>
</dbReference>
<feature type="transmembrane region" description="Helical" evidence="7">
    <location>
        <begin position="265"/>
        <end position="289"/>
    </location>
</feature>
<comment type="caution">
    <text evidence="9">The sequence shown here is derived from an EMBL/GenBank/DDBJ whole genome shotgun (WGS) entry which is preliminary data.</text>
</comment>
<dbReference type="Proteomes" id="UP000484381">
    <property type="component" value="Unassembled WGS sequence"/>
</dbReference>
<reference evidence="9 10" key="1">
    <citation type="submission" date="2019-10" db="EMBL/GenBank/DDBJ databases">
        <title>Paraburkholderia sp. isolated from nodules of Mimosa pudica from Brazilian Atlantic Forest soils.</title>
        <authorList>
            <person name="Paulitsch F."/>
            <person name="Hungria M."/>
            <person name="Dall'Agnol R."/>
        </authorList>
    </citation>
    <scope>NUCLEOTIDE SEQUENCE [LARGE SCALE GENOMIC DNA]</scope>
    <source>
        <strain evidence="9 10">CNPSo 3157</strain>
    </source>
</reference>
<feature type="transmembrane region" description="Helical" evidence="7">
    <location>
        <begin position="147"/>
        <end position="171"/>
    </location>
</feature>
<accession>A0A7X1NDJ8</accession>
<dbReference type="GO" id="GO:0016020">
    <property type="term" value="C:membrane"/>
    <property type="evidence" value="ECO:0007669"/>
    <property type="project" value="UniProtKB-SubCell"/>
</dbReference>
<feature type="domain" description="Major facilitator superfamily (MFS) profile" evidence="8">
    <location>
        <begin position="22"/>
        <end position="461"/>
    </location>
</feature>
<feature type="region of interest" description="Disordered" evidence="6">
    <location>
        <begin position="463"/>
        <end position="482"/>
    </location>
</feature>
<keyword evidence="10" id="KW-1185">Reference proteome</keyword>
<comment type="subcellular location">
    <subcellularLocation>
        <location evidence="1">Membrane</location>
        <topology evidence="1">Multi-pass membrane protein</topology>
    </subcellularLocation>
</comment>
<feature type="transmembrane region" description="Helical" evidence="7">
    <location>
        <begin position="437"/>
        <end position="456"/>
    </location>
</feature>